<comment type="caution">
    <text evidence="1">The sequence shown here is derived from an EMBL/GenBank/DDBJ whole genome shotgun (WGS) entry which is preliminary data.</text>
</comment>
<evidence type="ECO:0000313" key="1">
    <source>
        <dbReference type="EMBL" id="KAI5648910.1"/>
    </source>
</evidence>
<dbReference type="Proteomes" id="UP001060085">
    <property type="component" value="Linkage Group LG08"/>
</dbReference>
<sequence>METNRRLRLMNLLKDFFSIKFHLIENYNKALHEGPWFFGQHFIAIRYFNSTTIWACFLELPPEFYDLEIVRKVGNILGTLLGIDDTTRPILSNFKIIPKDLYANSNQVINALKESSTPLPPSPSSMDVDHGLLISCHSTDILSSTPISDSEPSYNPLHSIVISHPLNTLSSSSSPDNAKTPLLSST</sequence>
<reference evidence="2" key="1">
    <citation type="journal article" date="2023" name="Nat. Plants">
        <title>Single-cell RNA sequencing provides a high-resolution roadmap for understanding the multicellular compartmentation of specialized metabolism.</title>
        <authorList>
            <person name="Sun S."/>
            <person name="Shen X."/>
            <person name="Li Y."/>
            <person name="Li Y."/>
            <person name="Wang S."/>
            <person name="Li R."/>
            <person name="Zhang H."/>
            <person name="Shen G."/>
            <person name="Guo B."/>
            <person name="Wei J."/>
            <person name="Xu J."/>
            <person name="St-Pierre B."/>
            <person name="Chen S."/>
            <person name="Sun C."/>
        </authorList>
    </citation>
    <scope>NUCLEOTIDE SEQUENCE [LARGE SCALE GENOMIC DNA]</scope>
</reference>
<evidence type="ECO:0000313" key="2">
    <source>
        <dbReference type="Proteomes" id="UP001060085"/>
    </source>
</evidence>
<accession>A0ACB9ZR60</accession>
<gene>
    <name evidence="1" type="ORF">M9H77_34915</name>
</gene>
<dbReference type="EMBL" id="CM044708">
    <property type="protein sequence ID" value="KAI5648910.1"/>
    <property type="molecule type" value="Genomic_DNA"/>
</dbReference>
<organism evidence="1 2">
    <name type="scientific">Catharanthus roseus</name>
    <name type="common">Madagascar periwinkle</name>
    <name type="synonym">Vinca rosea</name>
    <dbReference type="NCBI Taxonomy" id="4058"/>
    <lineage>
        <taxon>Eukaryota</taxon>
        <taxon>Viridiplantae</taxon>
        <taxon>Streptophyta</taxon>
        <taxon>Embryophyta</taxon>
        <taxon>Tracheophyta</taxon>
        <taxon>Spermatophyta</taxon>
        <taxon>Magnoliopsida</taxon>
        <taxon>eudicotyledons</taxon>
        <taxon>Gunneridae</taxon>
        <taxon>Pentapetalae</taxon>
        <taxon>asterids</taxon>
        <taxon>lamiids</taxon>
        <taxon>Gentianales</taxon>
        <taxon>Apocynaceae</taxon>
        <taxon>Rauvolfioideae</taxon>
        <taxon>Vinceae</taxon>
        <taxon>Catharanthinae</taxon>
        <taxon>Catharanthus</taxon>
    </lineage>
</organism>
<protein>
    <submittedName>
        <fullName evidence="1">Uncharacterized protein</fullName>
    </submittedName>
</protein>
<keyword evidence="2" id="KW-1185">Reference proteome</keyword>
<name>A0ACB9ZR60_CATRO</name>
<proteinExistence type="predicted"/>